<dbReference type="PANTHER" id="PTHR43774">
    <property type="entry name" value="PEPTIDE METHIONINE SULFOXIDE REDUCTASE"/>
    <property type="match status" value="1"/>
</dbReference>
<dbReference type="eggNOG" id="COG0225">
    <property type="taxonomic scope" value="Bacteria"/>
</dbReference>
<dbReference type="GO" id="GO:0008113">
    <property type="term" value="F:peptide-methionine (S)-S-oxide reductase activity"/>
    <property type="evidence" value="ECO:0007669"/>
    <property type="project" value="UniProtKB-UniRule"/>
</dbReference>
<dbReference type="InterPro" id="IPR002569">
    <property type="entry name" value="Met_Sox_Rdtase_MsrA_dom"/>
</dbReference>
<feature type="chain" id="PRO_5003835699" description="Peptide methionine sulfoxide reductase MsrA" evidence="5">
    <location>
        <begin position="28"/>
        <end position="233"/>
    </location>
</feature>
<keyword evidence="8" id="KW-1185">Reference proteome</keyword>
<dbReference type="SUPFAM" id="SSF55068">
    <property type="entry name" value="Peptide methionine sulfoxide reductase"/>
    <property type="match status" value="1"/>
</dbReference>
<comment type="catalytic activity">
    <reaction evidence="2 4">
        <text>L-methionyl-[protein] + [thioredoxin]-disulfide + H2O = L-methionyl-(S)-S-oxide-[protein] + [thioredoxin]-dithiol</text>
        <dbReference type="Rhea" id="RHEA:14217"/>
        <dbReference type="Rhea" id="RHEA-COMP:10698"/>
        <dbReference type="Rhea" id="RHEA-COMP:10700"/>
        <dbReference type="Rhea" id="RHEA-COMP:12313"/>
        <dbReference type="Rhea" id="RHEA-COMP:12315"/>
        <dbReference type="ChEBI" id="CHEBI:15377"/>
        <dbReference type="ChEBI" id="CHEBI:16044"/>
        <dbReference type="ChEBI" id="CHEBI:29950"/>
        <dbReference type="ChEBI" id="CHEBI:44120"/>
        <dbReference type="ChEBI" id="CHEBI:50058"/>
        <dbReference type="EC" id="1.8.4.11"/>
    </reaction>
</comment>
<dbReference type="HAMAP" id="MF_01401">
    <property type="entry name" value="MsrA"/>
    <property type="match status" value="1"/>
</dbReference>
<comment type="catalytic activity">
    <reaction evidence="3 4">
        <text>[thioredoxin]-disulfide + L-methionine + H2O = L-methionine (S)-S-oxide + [thioredoxin]-dithiol</text>
        <dbReference type="Rhea" id="RHEA:19993"/>
        <dbReference type="Rhea" id="RHEA-COMP:10698"/>
        <dbReference type="Rhea" id="RHEA-COMP:10700"/>
        <dbReference type="ChEBI" id="CHEBI:15377"/>
        <dbReference type="ChEBI" id="CHEBI:29950"/>
        <dbReference type="ChEBI" id="CHEBI:50058"/>
        <dbReference type="ChEBI" id="CHEBI:57844"/>
        <dbReference type="ChEBI" id="CHEBI:58772"/>
        <dbReference type="EC" id="1.8.4.11"/>
    </reaction>
</comment>
<evidence type="ECO:0000256" key="2">
    <source>
        <dbReference type="ARBA" id="ARBA00047806"/>
    </source>
</evidence>
<dbReference type="EC" id="1.8.4.11" evidence="4"/>
<evidence type="ECO:0000313" key="7">
    <source>
        <dbReference type="EMBL" id="CCM79328.1"/>
    </source>
</evidence>
<evidence type="ECO:0000256" key="1">
    <source>
        <dbReference type="ARBA" id="ARBA00023002"/>
    </source>
</evidence>
<comment type="function">
    <text evidence="4">Has an important function as a repair enzyme for proteins that have been inactivated by oxidation. Catalyzes the reversible oxidation-reduction of methionine sulfoxide in proteins to methionine.</text>
</comment>
<dbReference type="PANTHER" id="PTHR43774:SF1">
    <property type="entry name" value="PEPTIDE METHIONINE SULFOXIDE REDUCTASE MSRA 2"/>
    <property type="match status" value="1"/>
</dbReference>
<evidence type="ECO:0000256" key="4">
    <source>
        <dbReference type="HAMAP-Rule" id="MF_01401"/>
    </source>
</evidence>
<feature type="signal peptide" evidence="5">
    <location>
        <begin position="1"/>
        <end position="27"/>
    </location>
</feature>
<keyword evidence="5" id="KW-0732">Signal</keyword>
<feature type="domain" description="Peptide methionine sulphoxide reductase MsrA" evidence="6">
    <location>
        <begin position="49"/>
        <end position="199"/>
    </location>
</feature>
<evidence type="ECO:0000256" key="5">
    <source>
        <dbReference type="SAM" id="SignalP"/>
    </source>
</evidence>
<comment type="caution">
    <text evidence="7">The sequence shown here is derived from an EMBL/GenBank/DDBJ whole genome shotgun (WGS) entry which is preliminary data.</text>
</comment>
<dbReference type="EMBL" id="CANI01000043">
    <property type="protein sequence ID" value="CCM79328.1"/>
    <property type="molecule type" value="Genomic_DNA"/>
</dbReference>
<evidence type="ECO:0000256" key="3">
    <source>
        <dbReference type="ARBA" id="ARBA00048782"/>
    </source>
</evidence>
<dbReference type="NCBIfam" id="TIGR00401">
    <property type="entry name" value="msrA"/>
    <property type="match status" value="1"/>
</dbReference>
<dbReference type="HOGENOM" id="CLU_031040_10_0_5"/>
<gene>
    <name evidence="4 7" type="primary">msrA</name>
    <name evidence="7" type="ORF">BN77_p10590</name>
</gene>
<keyword evidence="1 4" id="KW-0560">Oxidoreductase</keyword>
<dbReference type="Pfam" id="PF01625">
    <property type="entry name" value="PMSR"/>
    <property type="match status" value="1"/>
</dbReference>
<dbReference type="GO" id="GO:0033744">
    <property type="term" value="F:L-methionine:thioredoxin-disulfide S-oxidoreductase activity"/>
    <property type="evidence" value="ECO:0007669"/>
    <property type="project" value="RHEA"/>
</dbReference>
<organism evidence="7 8">
    <name type="scientific">Rhizobium mesoamericanum STM3625</name>
    <dbReference type="NCBI Taxonomy" id="1211777"/>
    <lineage>
        <taxon>Bacteria</taxon>
        <taxon>Pseudomonadati</taxon>
        <taxon>Pseudomonadota</taxon>
        <taxon>Alphaproteobacteria</taxon>
        <taxon>Hyphomicrobiales</taxon>
        <taxon>Rhizobiaceae</taxon>
        <taxon>Rhizobium/Agrobacterium group</taxon>
        <taxon>Rhizobium</taxon>
    </lineage>
</organism>
<sequence>MTAFFFRKSCFPAILAAGFLFGQPVSAAERAVVLPPAAVDEPVKARVETAVFAGGCFWGVQGVFQHVKGVRSAVSGYAGGTSNTASYETVSTGTTGHAESVEVTFDPSEVSYGTLLQIFFSVVHNPTELNSQGPDMGTQYRSALFVVSPEQRRVAESYIEQLRKAGAFADPIVTQVAPLKGFYPAEPYHQDFLTLHPTYPYIVVNDLPKIENLKLVFPQKFRSEPALVLKTKG</sequence>
<dbReference type="RefSeq" id="WP_007536508.1">
    <property type="nucleotide sequence ID" value="NZ_HF536773.1"/>
</dbReference>
<evidence type="ECO:0000259" key="6">
    <source>
        <dbReference type="Pfam" id="PF01625"/>
    </source>
</evidence>
<accession>K0PZ56</accession>
<protein>
    <recommendedName>
        <fullName evidence="4">Peptide methionine sulfoxide reductase MsrA</fullName>
        <shortName evidence="4">Protein-methionine-S-oxide reductase</shortName>
        <ecNumber evidence="4">1.8.4.11</ecNumber>
    </recommendedName>
    <alternativeName>
        <fullName evidence="4">Peptide-methionine (S)-S-oxide reductase</fullName>
        <shortName evidence="4">Peptide Met(O) reductase</shortName>
    </alternativeName>
</protein>
<dbReference type="STRING" id="1211777.BN77_p10590"/>
<name>K0PZ56_9HYPH</name>
<evidence type="ECO:0000313" key="8">
    <source>
        <dbReference type="Proteomes" id="UP000009319"/>
    </source>
</evidence>
<dbReference type="InterPro" id="IPR036509">
    <property type="entry name" value="Met_Sox_Rdtase_MsrA_sf"/>
</dbReference>
<dbReference type="Proteomes" id="UP000009319">
    <property type="component" value="Unassembled WGS sequence"/>
</dbReference>
<reference evidence="7 8" key="1">
    <citation type="journal article" date="2013" name="Genome Announc.">
        <title>Draft Genome Sequence of Rhizobium mesoamericanum STM3625, a Nitrogen-Fixing Symbiont of Mimosa pudica Isolated in French Guiana (South America).</title>
        <authorList>
            <person name="Moulin L."/>
            <person name="Mornico D."/>
            <person name="Melkonian R."/>
            <person name="Klonowska A."/>
        </authorList>
    </citation>
    <scope>NUCLEOTIDE SEQUENCE [LARGE SCALE GENOMIC DNA]</scope>
    <source>
        <strain evidence="7 8">STM3625</strain>
    </source>
</reference>
<dbReference type="Gene3D" id="3.30.1060.10">
    <property type="entry name" value="Peptide methionine sulphoxide reductase MsrA"/>
    <property type="match status" value="1"/>
</dbReference>
<dbReference type="AlphaFoldDB" id="K0PZ56"/>
<comment type="similarity">
    <text evidence="4">Belongs to the MsrA Met sulfoxide reductase family.</text>
</comment>
<feature type="active site" evidence="4">
    <location>
        <position position="56"/>
    </location>
</feature>
<proteinExistence type="inferred from homology"/>